<dbReference type="EMBL" id="HBUF01265404">
    <property type="protein sequence ID" value="CAG6683987.1"/>
    <property type="molecule type" value="Transcribed_RNA"/>
</dbReference>
<organism evidence="1">
    <name type="scientific">Cacopsylla melanoneura</name>
    <dbReference type="NCBI Taxonomy" id="428564"/>
    <lineage>
        <taxon>Eukaryota</taxon>
        <taxon>Metazoa</taxon>
        <taxon>Ecdysozoa</taxon>
        <taxon>Arthropoda</taxon>
        <taxon>Hexapoda</taxon>
        <taxon>Insecta</taxon>
        <taxon>Pterygota</taxon>
        <taxon>Neoptera</taxon>
        <taxon>Paraneoptera</taxon>
        <taxon>Hemiptera</taxon>
        <taxon>Sternorrhyncha</taxon>
        <taxon>Psylloidea</taxon>
        <taxon>Psyllidae</taxon>
        <taxon>Psyllinae</taxon>
        <taxon>Cacopsylla</taxon>
    </lineage>
</organism>
<name>A0A8D8X516_9HEMI</name>
<proteinExistence type="predicted"/>
<reference evidence="1" key="1">
    <citation type="submission" date="2021-05" db="EMBL/GenBank/DDBJ databases">
        <authorList>
            <person name="Alioto T."/>
            <person name="Alioto T."/>
            <person name="Gomez Garrido J."/>
        </authorList>
    </citation>
    <scope>NUCLEOTIDE SEQUENCE</scope>
</reference>
<evidence type="ECO:0000313" key="1">
    <source>
        <dbReference type="EMBL" id="CAG6683987.1"/>
    </source>
</evidence>
<accession>A0A8D8X516</accession>
<sequence length="105" mass="12362">MYITYQYLKLINCVRNKGLRHRILAPPGEQLHADRRLHADPLAARELPTTNNAPVLGSKQNTRWALLRFEKFSRETKVRPPGFRTQQFLGPYLVENRCSHGRFRY</sequence>
<dbReference type="AlphaFoldDB" id="A0A8D8X516"/>
<protein>
    <submittedName>
        <fullName evidence="1">Uncharacterized protein</fullName>
    </submittedName>
</protein>